<evidence type="ECO:0000256" key="10">
    <source>
        <dbReference type="RuleBase" id="RU004187"/>
    </source>
</evidence>
<gene>
    <name evidence="15" type="ORF">F3Y22_tig00112498pilonHSYRG00115</name>
</gene>
<dbReference type="PROSITE" id="PS00995">
    <property type="entry name" value="TCP1_3"/>
    <property type="match status" value="1"/>
</dbReference>
<feature type="domain" description="Plastocyanin-like" evidence="14">
    <location>
        <begin position="33"/>
        <end position="146"/>
    </location>
</feature>
<evidence type="ECO:0000259" key="12">
    <source>
        <dbReference type="Pfam" id="PF00394"/>
    </source>
</evidence>
<dbReference type="SUPFAM" id="SSF49503">
    <property type="entry name" value="Cupredoxins"/>
    <property type="match status" value="3"/>
</dbReference>
<comment type="caution">
    <text evidence="15">The sequence shown here is derived from an EMBL/GenBank/DDBJ whole genome shotgun (WGS) entry which is preliminary data.</text>
</comment>
<dbReference type="Gene3D" id="3.30.260.10">
    <property type="entry name" value="TCP-1-like chaperonin intermediate domain"/>
    <property type="match status" value="1"/>
</dbReference>
<evidence type="ECO:0000259" key="14">
    <source>
        <dbReference type="Pfam" id="PF07732"/>
    </source>
</evidence>
<feature type="chain" id="PRO_5025431004" description="CCT-beta" evidence="11">
    <location>
        <begin position="23"/>
        <end position="998"/>
    </location>
</feature>
<accession>A0A6A2XAP0</accession>
<dbReference type="Proteomes" id="UP000436088">
    <property type="component" value="Unassembled WGS sequence"/>
</dbReference>
<dbReference type="Gene3D" id="1.10.560.10">
    <property type="entry name" value="GroEL-like equatorial domain"/>
    <property type="match status" value="1"/>
</dbReference>
<feature type="domain" description="Plastocyanin-like" evidence="13">
    <location>
        <begin position="349"/>
        <end position="445"/>
    </location>
</feature>
<evidence type="ECO:0000256" key="3">
    <source>
        <dbReference type="ARBA" id="ARBA00010609"/>
    </source>
</evidence>
<proteinExistence type="inferred from homology"/>
<evidence type="ECO:0000256" key="1">
    <source>
        <dbReference type="ARBA" id="ARBA00004496"/>
    </source>
</evidence>
<evidence type="ECO:0000256" key="8">
    <source>
        <dbReference type="ARBA" id="ARBA00023186"/>
    </source>
</evidence>
<dbReference type="CDD" id="cd03336">
    <property type="entry name" value="TCP1_beta"/>
    <property type="match status" value="1"/>
</dbReference>
<dbReference type="CDD" id="cd13846">
    <property type="entry name" value="CuRO_1_AAO_like_1"/>
    <property type="match status" value="1"/>
</dbReference>
<dbReference type="Pfam" id="PF07731">
    <property type="entry name" value="Cu-oxidase_2"/>
    <property type="match status" value="1"/>
</dbReference>
<feature type="domain" description="Plastocyanin-like" evidence="12">
    <location>
        <begin position="159"/>
        <end position="296"/>
    </location>
</feature>
<keyword evidence="6 10" id="KW-0067">ATP-binding</keyword>
<dbReference type="InterPro" id="IPR017998">
    <property type="entry name" value="Chaperone_TCP-1"/>
</dbReference>
<dbReference type="GO" id="GO:0005524">
    <property type="term" value="F:ATP binding"/>
    <property type="evidence" value="ECO:0007669"/>
    <property type="project" value="UniProtKB-KW"/>
</dbReference>
<dbReference type="InterPro" id="IPR012716">
    <property type="entry name" value="Chap_CCT_beta"/>
</dbReference>
<keyword evidence="8 10" id="KW-0143">Chaperone</keyword>
<dbReference type="Pfam" id="PF00394">
    <property type="entry name" value="Cu-oxidase"/>
    <property type="match status" value="1"/>
</dbReference>
<dbReference type="Pfam" id="PF00118">
    <property type="entry name" value="Cpn60_TCP1"/>
    <property type="match status" value="1"/>
</dbReference>
<dbReference type="InterPro" id="IPR001117">
    <property type="entry name" value="Cu-oxidase_2nd"/>
</dbReference>
<dbReference type="Gene3D" id="2.60.40.420">
    <property type="entry name" value="Cupredoxins - blue copper proteins"/>
    <property type="match status" value="3"/>
</dbReference>
<dbReference type="SUPFAM" id="SSF48592">
    <property type="entry name" value="GroEL equatorial domain-like"/>
    <property type="match status" value="1"/>
</dbReference>
<keyword evidence="5 10" id="KW-0547">Nucleotide-binding</keyword>
<comment type="similarity">
    <text evidence="2 10">Belongs to the TCP-1 chaperonin family.</text>
</comment>
<dbReference type="EMBL" id="VEPZ02001596">
    <property type="protein sequence ID" value="KAE8666440.1"/>
    <property type="molecule type" value="Genomic_DNA"/>
</dbReference>
<comment type="subcellular location">
    <subcellularLocation>
        <location evidence="1">Cytoplasm</location>
    </subcellularLocation>
</comment>
<dbReference type="GO" id="GO:0140662">
    <property type="term" value="F:ATP-dependent protein folding chaperone"/>
    <property type="evidence" value="ECO:0007669"/>
    <property type="project" value="InterPro"/>
</dbReference>
<dbReference type="InterPro" id="IPR011707">
    <property type="entry name" value="Cu-oxidase-like_N"/>
</dbReference>
<evidence type="ECO:0000256" key="6">
    <source>
        <dbReference type="ARBA" id="ARBA00022840"/>
    </source>
</evidence>
<evidence type="ECO:0000256" key="9">
    <source>
        <dbReference type="ARBA" id="ARBA00033237"/>
    </source>
</evidence>
<dbReference type="GO" id="GO:0016491">
    <property type="term" value="F:oxidoreductase activity"/>
    <property type="evidence" value="ECO:0007669"/>
    <property type="project" value="InterPro"/>
</dbReference>
<dbReference type="SUPFAM" id="SSF52029">
    <property type="entry name" value="GroEL apical domain-like"/>
    <property type="match status" value="1"/>
</dbReference>
<feature type="signal peptide" evidence="11">
    <location>
        <begin position="1"/>
        <end position="22"/>
    </location>
</feature>
<dbReference type="Gene3D" id="3.50.7.10">
    <property type="entry name" value="GroEL"/>
    <property type="match status" value="1"/>
</dbReference>
<evidence type="ECO:0000313" key="15">
    <source>
        <dbReference type="EMBL" id="KAE8666440.1"/>
    </source>
</evidence>
<dbReference type="GO" id="GO:0005507">
    <property type="term" value="F:copper ion binding"/>
    <property type="evidence" value="ECO:0007669"/>
    <property type="project" value="InterPro"/>
</dbReference>
<evidence type="ECO:0000256" key="2">
    <source>
        <dbReference type="ARBA" id="ARBA00008020"/>
    </source>
</evidence>
<dbReference type="InterPro" id="IPR008972">
    <property type="entry name" value="Cupredoxin"/>
</dbReference>
<dbReference type="PROSITE" id="PS00751">
    <property type="entry name" value="TCP1_2"/>
    <property type="match status" value="1"/>
</dbReference>
<evidence type="ECO:0000259" key="13">
    <source>
        <dbReference type="Pfam" id="PF07731"/>
    </source>
</evidence>
<keyword evidence="7" id="KW-0325">Glycoprotein</keyword>
<keyword evidence="16" id="KW-1185">Reference proteome</keyword>
<name>A0A6A2XAP0_HIBSY</name>
<dbReference type="SUPFAM" id="SSF54849">
    <property type="entry name" value="GroEL-intermediate domain like"/>
    <property type="match status" value="1"/>
</dbReference>
<sequence length="998" mass="109486">MPLRLAVALFCATVSLFPIAGAEDPYRFYSWNVTYGDIYPLGVRQTGLLINGQFPGPDIHSVTNDNLIINVFNNLNESFLISWNGIQQRRNSYEDGVYGTTCPIPPGKNFTYILQVKDQIGSFYYYPSLGFHKAAGGFGGIRILSRPRIPVPFSDPAGDYTVLIGDWYKSNHTVLQAHLDRGKKLPFPDGILINGRGPGGASLNVEQGKTYRLRISNVGLQNSLNFRIQNHRLTLVEVEGTHTLQTTYSSIDLHLGQSCSVLFTADQPAQDYYIVVNTRFTNPVLTTTGTLRYSNSAGPVSGPPPGGPTIQIDWSLNQARSIRTNLTASGPRPNPQGSYHYVFPLFNRTPLKLADYFKIGGVFRPGSISDNPYGGGIYLDTSVLNADYRAFVEIVFQNDENIVQSWHLNGYSFFVVGMDGGQWTVASRNGYNLRDAVSRCTTQIERILKDDASEGKGERARMASFVGAIAITDLVKTTLGPKGMSTGRGQEVTVTNDGATILKSLHIDNPAEKSLMNFVLVHKSSWKNYISKVQDDEVGDGTTSVVVLAEELLREAEKLVAAKIHPMTMISGYRMAAECARNALLQRVMDNKENAAHGDSEICSEIQVGLDENCNDHFEFQNSFSGYDVFCTTTVDAVMRLKGSTNLEAIQIIKKPGGSLKDSFLDEGFILDKKIGLGHPKWIENANILVANTAMDTDKVKIYGARARVDSMSKVAEIEGAEKEKMRKKVQKIITHGINCFVNRQLIYNFPEELFADAVVLAIEHADFDGIERLALVTGGEIASTFDNPESVKLGHCKLIEEIMIGEDKLIHFSGVEMGQACTIVLRGASHHVLDEAERSLHDALCVLSQTVNDTRVVLGGGWPEMVMAKAVDELVRQTPGKKSHAVEAFSLALVAIPTIIADNAGLDSADLVAQLRAEHHKEGCNTGIDVITGSARVCLWLVSHMSGRTVGDMAELGISESFKVKQAVSLSGTEAAEMILRVNEIITCTPRKREDRM</sequence>
<dbReference type="InterPro" id="IPR034273">
    <property type="entry name" value="CuRO_1_AAO-like"/>
</dbReference>
<dbReference type="GO" id="GO:0005832">
    <property type="term" value="C:chaperonin-containing T-complex"/>
    <property type="evidence" value="ECO:0007669"/>
    <property type="project" value="InterPro"/>
</dbReference>
<evidence type="ECO:0000313" key="16">
    <source>
        <dbReference type="Proteomes" id="UP000436088"/>
    </source>
</evidence>
<evidence type="ECO:0000256" key="4">
    <source>
        <dbReference type="ARBA" id="ARBA00022490"/>
    </source>
</evidence>
<dbReference type="NCBIfam" id="TIGR02341">
    <property type="entry name" value="chap_CCT_beta"/>
    <property type="match status" value="1"/>
</dbReference>
<evidence type="ECO:0000256" key="5">
    <source>
        <dbReference type="ARBA" id="ARBA00022741"/>
    </source>
</evidence>
<dbReference type="GO" id="GO:0016887">
    <property type="term" value="F:ATP hydrolysis activity"/>
    <property type="evidence" value="ECO:0007669"/>
    <property type="project" value="InterPro"/>
</dbReference>
<protein>
    <recommendedName>
        <fullName evidence="9">CCT-beta</fullName>
    </recommendedName>
</protein>
<dbReference type="InterPro" id="IPR027413">
    <property type="entry name" value="GROEL-like_equatorial_sf"/>
</dbReference>
<comment type="similarity">
    <text evidence="3">Belongs to the multicopper oxidase family.</text>
</comment>
<dbReference type="InterPro" id="IPR002194">
    <property type="entry name" value="Chaperonin_TCP-1_CS"/>
</dbReference>
<dbReference type="PANTHER" id="PTHR11353">
    <property type="entry name" value="CHAPERONIN"/>
    <property type="match status" value="1"/>
</dbReference>
<dbReference type="InterPro" id="IPR027409">
    <property type="entry name" value="GroEL-like_apical_dom_sf"/>
</dbReference>
<dbReference type="FunFam" id="2.60.40.420:FF:000012">
    <property type="entry name" value="Monocopper oxidase-like protein"/>
    <property type="match status" value="1"/>
</dbReference>
<organism evidence="15 16">
    <name type="scientific">Hibiscus syriacus</name>
    <name type="common">Rose of Sharon</name>
    <dbReference type="NCBI Taxonomy" id="106335"/>
    <lineage>
        <taxon>Eukaryota</taxon>
        <taxon>Viridiplantae</taxon>
        <taxon>Streptophyta</taxon>
        <taxon>Embryophyta</taxon>
        <taxon>Tracheophyta</taxon>
        <taxon>Spermatophyta</taxon>
        <taxon>Magnoliopsida</taxon>
        <taxon>eudicotyledons</taxon>
        <taxon>Gunneridae</taxon>
        <taxon>Pentapetalae</taxon>
        <taxon>rosids</taxon>
        <taxon>malvids</taxon>
        <taxon>Malvales</taxon>
        <taxon>Malvaceae</taxon>
        <taxon>Malvoideae</taxon>
        <taxon>Hibiscus</taxon>
    </lineage>
</organism>
<dbReference type="FunFam" id="3.50.7.10:FF:000002">
    <property type="entry name" value="T-complex protein 1 subunit beta"/>
    <property type="match status" value="1"/>
</dbReference>
<dbReference type="InterPro" id="IPR027410">
    <property type="entry name" value="TCP-1-like_intermed_sf"/>
</dbReference>
<dbReference type="GO" id="GO:0051082">
    <property type="term" value="F:unfolded protein binding"/>
    <property type="evidence" value="ECO:0007669"/>
    <property type="project" value="InterPro"/>
</dbReference>
<dbReference type="InterPro" id="IPR002423">
    <property type="entry name" value="Cpn60/GroEL/TCP-1"/>
</dbReference>
<evidence type="ECO:0000256" key="7">
    <source>
        <dbReference type="ARBA" id="ARBA00023180"/>
    </source>
</evidence>
<evidence type="ECO:0000256" key="11">
    <source>
        <dbReference type="SAM" id="SignalP"/>
    </source>
</evidence>
<dbReference type="InterPro" id="IPR011706">
    <property type="entry name" value="Cu-oxidase_C"/>
</dbReference>
<dbReference type="Pfam" id="PF07732">
    <property type="entry name" value="Cu-oxidase_3"/>
    <property type="match status" value="1"/>
</dbReference>
<dbReference type="FunFam" id="2.60.40.420:FF:000029">
    <property type="entry name" value="L-ascorbate oxidase homolog"/>
    <property type="match status" value="1"/>
</dbReference>
<dbReference type="AlphaFoldDB" id="A0A6A2XAP0"/>
<keyword evidence="11" id="KW-0732">Signal</keyword>
<keyword evidence="4" id="KW-0963">Cytoplasm</keyword>
<reference evidence="15" key="1">
    <citation type="submission" date="2019-09" db="EMBL/GenBank/DDBJ databases">
        <title>Draft genome information of white flower Hibiscus syriacus.</title>
        <authorList>
            <person name="Kim Y.-M."/>
        </authorList>
    </citation>
    <scope>NUCLEOTIDE SEQUENCE [LARGE SCALE GENOMIC DNA]</scope>
    <source>
        <strain evidence="15">YM2019G1</strain>
    </source>
</reference>
<dbReference type="PRINTS" id="PR00304">
    <property type="entry name" value="TCOMPLEXTCP1"/>
</dbReference>